<keyword evidence="2" id="KW-1185">Reference proteome</keyword>
<proteinExistence type="predicted"/>
<dbReference type="Proteomes" id="UP000554482">
    <property type="component" value="Unassembled WGS sequence"/>
</dbReference>
<evidence type="ECO:0000313" key="2">
    <source>
        <dbReference type="Proteomes" id="UP000554482"/>
    </source>
</evidence>
<reference evidence="1 2" key="1">
    <citation type="submission" date="2020-06" db="EMBL/GenBank/DDBJ databases">
        <title>Transcriptomic and genomic resources for Thalictrum thalictroides and T. hernandezii: Facilitating candidate gene discovery in an emerging model plant lineage.</title>
        <authorList>
            <person name="Arias T."/>
            <person name="Riano-Pachon D.M."/>
            <person name="Di Stilio V.S."/>
        </authorList>
    </citation>
    <scope>NUCLEOTIDE SEQUENCE [LARGE SCALE GENOMIC DNA]</scope>
    <source>
        <strain evidence="2">cv. WT478/WT964</strain>
        <tissue evidence="1">Leaves</tissue>
    </source>
</reference>
<sequence length="78" mass="9204">MLLIRWRDKAIGKTQVCIRWVFEQEVGVKSFIAVKLKENIVIFDWALREENSLKINRLPRVKDILEISSLHLSDNLNI</sequence>
<evidence type="ECO:0000313" key="1">
    <source>
        <dbReference type="EMBL" id="KAF5205355.1"/>
    </source>
</evidence>
<dbReference type="AlphaFoldDB" id="A0A7J6X919"/>
<protein>
    <submittedName>
        <fullName evidence="1">Uncharacterized protein</fullName>
    </submittedName>
</protein>
<name>A0A7J6X919_THATH</name>
<organism evidence="1 2">
    <name type="scientific">Thalictrum thalictroides</name>
    <name type="common">Rue-anemone</name>
    <name type="synonym">Anemone thalictroides</name>
    <dbReference type="NCBI Taxonomy" id="46969"/>
    <lineage>
        <taxon>Eukaryota</taxon>
        <taxon>Viridiplantae</taxon>
        <taxon>Streptophyta</taxon>
        <taxon>Embryophyta</taxon>
        <taxon>Tracheophyta</taxon>
        <taxon>Spermatophyta</taxon>
        <taxon>Magnoliopsida</taxon>
        <taxon>Ranunculales</taxon>
        <taxon>Ranunculaceae</taxon>
        <taxon>Thalictroideae</taxon>
        <taxon>Thalictrum</taxon>
    </lineage>
</organism>
<dbReference type="OrthoDB" id="416253at2759"/>
<comment type="caution">
    <text evidence="1">The sequence shown here is derived from an EMBL/GenBank/DDBJ whole genome shotgun (WGS) entry which is preliminary data.</text>
</comment>
<gene>
    <name evidence="1" type="ORF">FRX31_005058</name>
</gene>
<accession>A0A7J6X919</accession>
<dbReference type="EMBL" id="JABWDY010004173">
    <property type="protein sequence ID" value="KAF5205355.1"/>
    <property type="molecule type" value="Genomic_DNA"/>
</dbReference>